<dbReference type="InterPro" id="IPR013783">
    <property type="entry name" value="Ig-like_fold"/>
</dbReference>
<evidence type="ECO:0000256" key="3">
    <source>
        <dbReference type="ARBA" id="ARBA00022692"/>
    </source>
</evidence>
<evidence type="ECO:0000256" key="5">
    <source>
        <dbReference type="ARBA" id="ARBA00022989"/>
    </source>
</evidence>
<feature type="compositionally biased region" description="Basic and acidic residues" evidence="11">
    <location>
        <begin position="272"/>
        <end position="288"/>
    </location>
</feature>
<feature type="region of interest" description="Disordered" evidence="11">
    <location>
        <begin position="267"/>
        <end position="288"/>
    </location>
</feature>
<organism evidence="15 16">
    <name type="scientific">Takifugu flavidus</name>
    <name type="common">sansaifugu</name>
    <dbReference type="NCBI Taxonomy" id="433684"/>
    <lineage>
        <taxon>Eukaryota</taxon>
        <taxon>Metazoa</taxon>
        <taxon>Chordata</taxon>
        <taxon>Craniata</taxon>
        <taxon>Vertebrata</taxon>
        <taxon>Euteleostomi</taxon>
        <taxon>Actinopterygii</taxon>
        <taxon>Neopterygii</taxon>
        <taxon>Teleostei</taxon>
        <taxon>Neoteleostei</taxon>
        <taxon>Acanthomorphata</taxon>
        <taxon>Eupercaria</taxon>
        <taxon>Tetraodontiformes</taxon>
        <taxon>Tetradontoidea</taxon>
        <taxon>Tetraodontidae</taxon>
        <taxon>Takifugu</taxon>
    </lineage>
</organism>
<evidence type="ECO:0000313" key="15">
    <source>
        <dbReference type="EMBL" id="TWW56152.1"/>
    </source>
</evidence>
<dbReference type="GO" id="GO:0005886">
    <property type="term" value="C:plasma membrane"/>
    <property type="evidence" value="ECO:0007669"/>
    <property type="project" value="UniProtKB-SubCell"/>
</dbReference>
<evidence type="ECO:0000256" key="1">
    <source>
        <dbReference type="ARBA" id="ARBA00004251"/>
    </source>
</evidence>
<accession>A0A5C6MLV9</accession>
<keyword evidence="4 13" id="KW-0732">Signal</keyword>
<evidence type="ECO:0000256" key="12">
    <source>
        <dbReference type="SAM" id="Phobius"/>
    </source>
</evidence>
<feature type="chain" id="PRO_5023140002" description="Transmembrane protein 81" evidence="13">
    <location>
        <begin position="25"/>
        <end position="288"/>
    </location>
</feature>
<evidence type="ECO:0000313" key="16">
    <source>
        <dbReference type="Proteomes" id="UP000324091"/>
    </source>
</evidence>
<dbReference type="Gene3D" id="2.60.40.10">
    <property type="entry name" value="Immunoglobulins"/>
    <property type="match status" value="1"/>
</dbReference>
<evidence type="ECO:0000256" key="13">
    <source>
        <dbReference type="SAM" id="SignalP"/>
    </source>
</evidence>
<feature type="domain" description="Ig-like" evidence="14">
    <location>
        <begin position="97"/>
        <end position="172"/>
    </location>
</feature>
<evidence type="ECO:0000256" key="4">
    <source>
        <dbReference type="ARBA" id="ARBA00022729"/>
    </source>
</evidence>
<name>A0A5C6MLV9_9TELE</name>
<comment type="function">
    <text evidence="9">Essential fertilization factor required for male fertility. Part of a conserved trimeric sperm complex with the essential fertilization factors IZUMO1 and SPACA6 which bridges sperm and oocyte membranes during fertilization by binding to IZUMO1R/JUNO on the oocyte.</text>
</comment>
<evidence type="ECO:0000256" key="2">
    <source>
        <dbReference type="ARBA" id="ARBA00022475"/>
    </source>
</evidence>
<evidence type="ECO:0000256" key="8">
    <source>
        <dbReference type="ARBA" id="ARBA00023319"/>
    </source>
</evidence>
<dbReference type="PROSITE" id="PS50835">
    <property type="entry name" value="IG_LIKE"/>
    <property type="match status" value="1"/>
</dbReference>
<reference evidence="15 16" key="1">
    <citation type="submission" date="2019-04" db="EMBL/GenBank/DDBJ databases">
        <title>Chromosome genome assembly for Takifugu flavidus.</title>
        <authorList>
            <person name="Xiao S."/>
        </authorList>
    </citation>
    <scope>NUCLEOTIDE SEQUENCE [LARGE SCALE GENOMIC DNA]</scope>
    <source>
        <strain evidence="15">HTHZ2018</strain>
        <tissue evidence="15">Muscle</tissue>
    </source>
</reference>
<keyword evidence="2" id="KW-1003">Cell membrane</keyword>
<evidence type="ECO:0000256" key="7">
    <source>
        <dbReference type="ARBA" id="ARBA00023157"/>
    </source>
</evidence>
<dbReference type="Proteomes" id="UP000324091">
    <property type="component" value="Chromosome 8"/>
</dbReference>
<keyword evidence="6 12" id="KW-0472">Membrane</keyword>
<dbReference type="EMBL" id="RHFK02000021">
    <property type="protein sequence ID" value="TWW56152.1"/>
    <property type="molecule type" value="Genomic_DNA"/>
</dbReference>
<sequence length="288" mass="32539">MAQHKTTRLLLFVILLFLFHPISPAEVEPEVEVIVGSTHCSTTCGLGLRNQTLCLLKDSQAALDEGDAEVSEKCRVRTVKCLESWQCGLQTMTMTSGQRVELDCLGEVMKAMGRFSWRVAWRYARGIITSDDSLFAQWKALQLDQVVLDPIREENSGTYRCDVQDTSHRRVKRIYWGIRVLPVGILNLDYDSSAEQWNATESQQEQRSDGYGRHVLLYTLLTGLSISVVGAGLILLGIYFLQKRKEQMVDLLICPLAAMNHKKLRDMATASRGRDSPGRMDELPLKME</sequence>
<dbReference type="InterPro" id="IPR007110">
    <property type="entry name" value="Ig-like_dom"/>
</dbReference>
<evidence type="ECO:0000256" key="11">
    <source>
        <dbReference type="SAM" id="MobiDB-lite"/>
    </source>
</evidence>
<comment type="caution">
    <text evidence="15">The sequence shown here is derived from an EMBL/GenBank/DDBJ whole genome shotgun (WGS) entry which is preliminary data.</text>
</comment>
<dbReference type="PANTHER" id="PTHR35670:SF1">
    <property type="entry name" value="TRANSMEMBRANE PROTEIN 81"/>
    <property type="match status" value="1"/>
</dbReference>
<keyword evidence="3 12" id="KW-0812">Transmembrane</keyword>
<dbReference type="AlphaFoldDB" id="A0A5C6MLV9"/>
<proteinExistence type="predicted"/>
<keyword evidence="5 12" id="KW-1133">Transmembrane helix</keyword>
<gene>
    <name evidence="15" type="ORF">D4764_08G0001390</name>
</gene>
<protein>
    <recommendedName>
        <fullName evidence="10">Transmembrane protein 81</fullName>
    </recommendedName>
</protein>
<evidence type="ECO:0000256" key="9">
    <source>
        <dbReference type="ARBA" id="ARBA00049937"/>
    </source>
</evidence>
<comment type="subcellular location">
    <subcellularLocation>
        <location evidence="1">Cell membrane</location>
        <topology evidence="1">Single-pass type I membrane protein</topology>
    </subcellularLocation>
</comment>
<keyword evidence="16" id="KW-1185">Reference proteome</keyword>
<feature type="signal peptide" evidence="13">
    <location>
        <begin position="1"/>
        <end position="24"/>
    </location>
</feature>
<dbReference type="PANTHER" id="PTHR35670">
    <property type="entry name" value="TRANSMEMBRANE PROTEIN 81"/>
    <property type="match status" value="1"/>
</dbReference>
<feature type="transmembrane region" description="Helical" evidence="12">
    <location>
        <begin position="215"/>
        <end position="241"/>
    </location>
</feature>
<keyword evidence="8" id="KW-0393">Immunoglobulin domain</keyword>
<evidence type="ECO:0000259" key="14">
    <source>
        <dbReference type="PROSITE" id="PS50835"/>
    </source>
</evidence>
<dbReference type="InterPro" id="IPR039293">
    <property type="entry name" value="TMEM81"/>
</dbReference>
<evidence type="ECO:0000256" key="10">
    <source>
        <dbReference type="ARBA" id="ARBA00050022"/>
    </source>
</evidence>
<keyword evidence="7" id="KW-1015">Disulfide bond</keyword>
<evidence type="ECO:0000256" key="6">
    <source>
        <dbReference type="ARBA" id="ARBA00023136"/>
    </source>
</evidence>